<dbReference type="InterPro" id="IPR000073">
    <property type="entry name" value="AB_hydrolase_1"/>
</dbReference>
<dbReference type="SUPFAM" id="SSF53474">
    <property type="entry name" value="alpha/beta-Hydrolases"/>
    <property type="match status" value="1"/>
</dbReference>
<dbReference type="Gene3D" id="3.40.50.1820">
    <property type="entry name" value="alpha/beta hydrolase"/>
    <property type="match status" value="1"/>
</dbReference>
<sequence>MDTIQFHEEPAEAAHHIAVCGAHDRGRSGELFCIEDDYTDGWRTPDTVLLLHGIAERAETWRAWVPQLARRYRVLRPDLRGFGRSSALPAGFTIADWADDIVQMVDTLERPRVHLVATKLGALIAFELAQRQPQWVASMTLAGMLPSPNQALGPWINDWLAMVEGDSSGEAKAKANGKLKGNGKDTGRDKLGGVERWAHETMPGRMGSALSPAAMQWWTRAMATAPAASVAACFRLLPGIDGPSYPEHVQCPTLFIAAGAPVAAGKSSYDQRPAAADLQRLRERVAGSSWVEVPADSYHIAATHPDDCAREALAFIERVDEAHAAAGALAVATEVAS</sequence>
<name>A0ABX8UHJ6_9BURK</name>
<keyword evidence="3" id="KW-0378">Hydrolase</keyword>
<dbReference type="Proteomes" id="UP000826462">
    <property type="component" value="Chromosome 1"/>
</dbReference>
<reference evidence="3 4" key="1">
    <citation type="submission" date="2021-07" db="EMBL/GenBank/DDBJ databases">
        <title>Paraburkholderia edwinii protects Aspergillus sp. from phenazines by acting as a toxin sponge.</title>
        <authorList>
            <person name="Dahlstrom K.M."/>
            <person name="Newman D.K."/>
        </authorList>
    </citation>
    <scope>NUCLEOTIDE SEQUENCE [LARGE SCALE GENOMIC DNA]</scope>
    <source>
        <strain evidence="3 4">Pe01</strain>
    </source>
</reference>
<dbReference type="EMBL" id="CP080095">
    <property type="protein sequence ID" value="QYD68354.1"/>
    <property type="molecule type" value="Genomic_DNA"/>
</dbReference>
<dbReference type="RefSeq" id="WP_219797747.1">
    <property type="nucleotide sequence ID" value="NZ_CP080095.1"/>
</dbReference>
<dbReference type="PANTHER" id="PTHR43798">
    <property type="entry name" value="MONOACYLGLYCEROL LIPASE"/>
    <property type="match status" value="1"/>
</dbReference>
<accession>A0ABX8UHJ6</accession>
<feature type="domain" description="AB hydrolase-1" evidence="2">
    <location>
        <begin position="47"/>
        <end position="168"/>
    </location>
</feature>
<organism evidence="3 4">
    <name type="scientific">Paraburkholderia edwinii</name>
    <dbReference type="NCBI Taxonomy" id="2861782"/>
    <lineage>
        <taxon>Bacteria</taxon>
        <taxon>Pseudomonadati</taxon>
        <taxon>Pseudomonadota</taxon>
        <taxon>Betaproteobacteria</taxon>
        <taxon>Burkholderiales</taxon>
        <taxon>Burkholderiaceae</taxon>
        <taxon>Paraburkholderia</taxon>
    </lineage>
</organism>
<protein>
    <submittedName>
        <fullName evidence="3">Alpha/beta hydrolase</fullName>
    </submittedName>
</protein>
<keyword evidence="4" id="KW-1185">Reference proteome</keyword>
<evidence type="ECO:0000313" key="3">
    <source>
        <dbReference type="EMBL" id="QYD68354.1"/>
    </source>
</evidence>
<feature type="region of interest" description="Disordered" evidence="1">
    <location>
        <begin position="171"/>
        <end position="191"/>
    </location>
</feature>
<evidence type="ECO:0000259" key="2">
    <source>
        <dbReference type="Pfam" id="PF00561"/>
    </source>
</evidence>
<evidence type="ECO:0000313" key="4">
    <source>
        <dbReference type="Proteomes" id="UP000826462"/>
    </source>
</evidence>
<dbReference type="PANTHER" id="PTHR43798:SF5">
    <property type="entry name" value="MONOACYLGLYCEROL LIPASE ABHD6"/>
    <property type="match status" value="1"/>
</dbReference>
<dbReference type="InterPro" id="IPR029058">
    <property type="entry name" value="AB_hydrolase_fold"/>
</dbReference>
<evidence type="ECO:0000256" key="1">
    <source>
        <dbReference type="SAM" id="MobiDB-lite"/>
    </source>
</evidence>
<dbReference type="GO" id="GO:0016787">
    <property type="term" value="F:hydrolase activity"/>
    <property type="evidence" value="ECO:0007669"/>
    <property type="project" value="UniProtKB-KW"/>
</dbReference>
<proteinExistence type="predicted"/>
<gene>
    <name evidence="3" type="ORF">KZJ38_19175</name>
</gene>
<feature type="compositionally biased region" description="Basic and acidic residues" evidence="1">
    <location>
        <begin position="182"/>
        <end position="191"/>
    </location>
</feature>
<dbReference type="InterPro" id="IPR050266">
    <property type="entry name" value="AB_hydrolase_sf"/>
</dbReference>
<dbReference type="Pfam" id="PF00561">
    <property type="entry name" value="Abhydrolase_1"/>
    <property type="match status" value="1"/>
</dbReference>